<dbReference type="InterPro" id="IPR037401">
    <property type="entry name" value="SnoaL-like"/>
</dbReference>
<evidence type="ECO:0000313" key="3">
    <source>
        <dbReference type="Proteomes" id="UP001501676"/>
    </source>
</evidence>
<name>A0ABP6T303_9ACTN</name>
<organism evidence="2 3">
    <name type="scientific">Cryptosporangium minutisporangium</name>
    <dbReference type="NCBI Taxonomy" id="113569"/>
    <lineage>
        <taxon>Bacteria</taxon>
        <taxon>Bacillati</taxon>
        <taxon>Actinomycetota</taxon>
        <taxon>Actinomycetes</taxon>
        <taxon>Cryptosporangiales</taxon>
        <taxon>Cryptosporangiaceae</taxon>
        <taxon>Cryptosporangium</taxon>
    </lineage>
</organism>
<dbReference type="PANTHER" id="PTHR38436">
    <property type="entry name" value="POLYKETIDE CYCLASE SNOAL-LIKE DOMAIN"/>
    <property type="match status" value="1"/>
</dbReference>
<feature type="domain" description="SnoaL-like" evidence="1">
    <location>
        <begin position="9"/>
        <end position="110"/>
    </location>
</feature>
<gene>
    <name evidence="2" type="ORF">GCM10020369_51390</name>
</gene>
<evidence type="ECO:0000259" key="1">
    <source>
        <dbReference type="Pfam" id="PF12680"/>
    </source>
</evidence>
<comment type="caution">
    <text evidence="2">The sequence shown here is derived from an EMBL/GenBank/DDBJ whole genome shotgun (WGS) entry which is preliminary data.</text>
</comment>
<dbReference type="InterPro" id="IPR009959">
    <property type="entry name" value="Cyclase_SnoaL-like"/>
</dbReference>
<sequence length="129" mass="14347">MGQLTRAVVERYLAALNAGDADAVAACVTDDFVNEHTSAAGRSLTGRAAYRERLGGFLAEFQDLRYDVEELLVDDDRAAVGYRMSFRLSGKPVAVRGMFWFRVADGLIAHRRDYWDGTTVQQQLAAEQQ</sequence>
<dbReference type="PANTHER" id="PTHR38436:SF1">
    <property type="entry name" value="ESTER CYCLASE"/>
    <property type="match status" value="1"/>
</dbReference>
<dbReference type="InterPro" id="IPR032710">
    <property type="entry name" value="NTF2-like_dom_sf"/>
</dbReference>
<protein>
    <recommendedName>
        <fullName evidence="1">SnoaL-like domain-containing protein</fullName>
    </recommendedName>
</protein>
<dbReference type="Gene3D" id="3.10.450.50">
    <property type="match status" value="1"/>
</dbReference>
<accession>A0ABP6T303</accession>
<reference evidence="3" key="1">
    <citation type="journal article" date="2019" name="Int. J. Syst. Evol. Microbiol.">
        <title>The Global Catalogue of Microorganisms (GCM) 10K type strain sequencing project: providing services to taxonomists for standard genome sequencing and annotation.</title>
        <authorList>
            <consortium name="The Broad Institute Genomics Platform"/>
            <consortium name="The Broad Institute Genome Sequencing Center for Infectious Disease"/>
            <person name="Wu L."/>
            <person name="Ma J."/>
        </authorList>
    </citation>
    <scope>NUCLEOTIDE SEQUENCE [LARGE SCALE GENOMIC DNA]</scope>
    <source>
        <strain evidence="3">JCM 9458</strain>
    </source>
</reference>
<dbReference type="EMBL" id="BAAAYN010000035">
    <property type="protein sequence ID" value="GAA3391871.1"/>
    <property type="molecule type" value="Genomic_DNA"/>
</dbReference>
<evidence type="ECO:0000313" key="2">
    <source>
        <dbReference type="EMBL" id="GAA3391871.1"/>
    </source>
</evidence>
<dbReference type="SUPFAM" id="SSF54427">
    <property type="entry name" value="NTF2-like"/>
    <property type="match status" value="1"/>
</dbReference>
<keyword evidence="3" id="KW-1185">Reference proteome</keyword>
<dbReference type="Proteomes" id="UP001501676">
    <property type="component" value="Unassembled WGS sequence"/>
</dbReference>
<proteinExistence type="predicted"/>
<dbReference type="RefSeq" id="WP_345730773.1">
    <property type="nucleotide sequence ID" value="NZ_BAAAYN010000035.1"/>
</dbReference>
<dbReference type="Pfam" id="PF12680">
    <property type="entry name" value="SnoaL_2"/>
    <property type="match status" value="1"/>
</dbReference>